<name>A0ABY6Z7G8_9BACL</name>
<sequence>MADAKTHPVWGPGLQALRRSQYAQQVLASIVHEWTVIDGLSAFVKQSNLLTLVDASSAYRTEAVGDCIRLHFIPPAEDEEHRRIIGRLLSSTAKARKADKLSELVLADMRTVESIDKSWAEIATMWHEQRCYWLKAAALSVRQAVPESVWTGSGSQS</sequence>
<dbReference type="RefSeq" id="WP_268046428.1">
    <property type="nucleotide sequence ID" value="NZ_CP104064.1"/>
</dbReference>
<evidence type="ECO:0000313" key="1">
    <source>
        <dbReference type="EMBL" id="WAH38832.1"/>
    </source>
</evidence>
<dbReference type="EMBL" id="CP104064">
    <property type="protein sequence ID" value="WAH38832.1"/>
    <property type="molecule type" value="Genomic_DNA"/>
</dbReference>
<keyword evidence="2" id="KW-1185">Reference proteome</keyword>
<dbReference type="Proteomes" id="UP001164803">
    <property type="component" value="Chromosome"/>
</dbReference>
<evidence type="ECO:0000313" key="2">
    <source>
        <dbReference type="Proteomes" id="UP001164803"/>
    </source>
</evidence>
<gene>
    <name evidence="1" type="ORF">NZD86_10310</name>
</gene>
<reference evidence="1" key="1">
    <citation type="submission" date="2022-08" db="EMBL/GenBank/DDBJ databases">
        <title>Alicyclobacillus dauci DSM2870, complete genome.</title>
        <authorList>
            <person name="Wang Q."/>
            <person name="Cai R."/>
            <person name="Wang Z."/>
        </authorList>
    </citation>
    <scope>NUCLEOTIDE SEQUENCE</scope>
    <source>
        <strain evidence="1">DSM 28700</strain>
    </source>
</reference>
<organism evidence="1 2">
    <name type="scientific">Alicyclobacillus dauci</name>
    <dbReference type="NCBI Taxonomy" id="1475485"/>
    <lineage>
        <taxon>Bacteria</taxon>
        <taxon>Bacillati</taxon>
        <taxon>Bacillota</taxon>
        <taxon>Bacilli</taxon>
        <taxon>Bacillales</taxon>
        <taxon>Alicyclobacillaceae</taxon>
        <taxon>Alicyclobacillus</taxon>
    </lineage>
</organism>
<accession>A0ABY6Z7G8</accession>
<protein>
    <submittedName>
        <fullName evidence="1">Uncharacterized protein</fullName>
    </submittedName>
</protein>
<proteinExistence type="predicted"/>